<reference evidence="1" key="1">
    <citation type="submission" date="2023-05" db="EMBL/GenBank/DDBJ databases">
        <title>Cataloging the Phylogenetic Diversity of Human Bladder Bacteria.</title>
        <authorList>
            <person name="Du J."/>
        </authorList>
    </citation>
    <scope>NUCLEOTIDE SEQUENCE</scope>
    <source>
        <strain evidence="1">UMB9226</strain>
    </source>
</reference>
<organism evidence="1 2">
    <name type="scientific">Lactobacillus crispatus</name>
    <dbReference type="NCBI Taxonomy" id="47770"/>
    <lineage>
        <taxon>Bacteria</taxon>
        <taxon>Bacillati</taxon>
        <taxon>Bacillota</taxon>
        <taxon>Bacilli</taxon>
        <taxon>Lactobacillales</taxon>
        <taxon>Lactobacillaceae</taxon>
        <taxon>Lactobacillus</taxon>
    </lineage>
</organism>
<dbReference type="EMBL" id="JASOGN010000009">
    <property type="protein sequence ID" value="MDK6502260.1"/>
    <property type="molecule type" value="Genomic_DNA"/>
</dbReference>
<evidence type="ECO:0000313" key="1">
    <source>
        <dbReference type="EMBL" id="MDK6502260.1"/>
    </source>
</evidence>
<dbReference type="Proteomes" id="UP001230300">
    <property type="component" value="Unassembled WGS sequence"/>
</dbReference>
<sequence>MQNLKLISNNYNPNDDCATSIQVERLLSNYKKHHESVDNNDDALIKKVKDSFPIITNKNGEVRILGLLQALNSVEQITNFKTDKKLKLSDLENIDFKLVPPSTHHEMYFNVANDSNYSTIYNAKNTFLDYYDLAKHANYLLKNGKNVNLLDDLNDLQSTDNLSSRDFTYRFIQNNGSNYLRAIVSKGRYKFYDNPIALYIAISVLSQYIKENNRDFICQKLIVTDSKLYAYFLEKESVTIRNGITIQTGLILSNSELGDGAASFNAYYVIRNSENKKFVGLNSPIASINHGNNPIRIEKSFEQLNKFEKQRIDAIAAVEKVKFTKKLTRDDLSKVATLISRHMPMRQTEAKHVKDRWLTFVEAETALKNTFSLMDLFDKLNSFLENEDPDIQLIMESRISRLLRHFVKK</sequence>
<protein>
    <submittedName>
        <fullName evidence="1">Uncharacterized protein</fullName>
    </submittedName>
</protein>
<proteinExistence type="predicted"/>
<dbReference type="AlphaFoldDB" id="A0AAW6XC42"/>
<comment type="caution">
    <text evidence="1">The sequence shown here is derived from an EMBL/GenBank/DDBJ whole genome shotgun (WGS) entry which is preliminary data.</text>
</comment>
<dbReference type="RefSeq" id="WP_101887428.1">
    <property type="nucleotide sequence ID" value="NZ_JASOGN010000009.1"/>
</dbReference>
<evidence type="ECO:0000313" key="2">
    <source>
        <dbReference type="Proteomes" id="UP001230300"/>
    </source>
</evidence>
<gene>
    <name evidence="1" type="ORF">QP235_03425</name>
</gene>
<accession>A0AAW6XC42</accession>
<name>A0AAW6XC42_9LACO</name>